<evidence type="ECO:0000259" key="5">
    <source>
        <dbReference type="Pfam" id="PF00440"/>
    </source>
</evidence>
<dbReference type="AlphaFoldDB" id="A0A0A7PMI9"/>
<evidence type="ECO:0000256" key="3">
    <source>
        <dbReference type="ARBA" id="ARBA00023163"/>
    </source>
</evidence>
<dbReference type="STRING" id="1515612.SKP52_22360"/>
<dbReference type="Gene3D" id="1.10.357.10">
    <property type="entry name" value="Tetracycline Repressor, domain 2"/>
    <property type="match status" value="1"/>
</dbReference>
<keyword evidence="2" id="KW-0238">DNA-binding</keyword>
<dbReference type="Pfam" id="PF00440">
    <property type="entry name" value="TetR_N"/>
    <property type="match status" value="1"/>
</dbReference>
<dbReference type="GO" id="GO:0003677">
    <property type="term" value="F:DNA binding"/>
    <property type="evidence" value="ECO:0007669"/>
    <property type="project" value="UniProtKB-KW"/>
</dbReference>
<keyword evidence="1" id="KW-0805">Transcription regulation</keyword>
<dbReference type="EMBL" id="CP009122">
    <property type="protein sequence ID" value="AJA11321.1"/>
    <property type="molecule type" value="Genomic_DNA"/>
</dbReference>
<gene>
    <name evidence="6" type="ORF">SKP52_22360</name>
</gene>
<dbReference type="PANTHER" id="PTHR47506:SF1">
    <property type="entry name" value="HTH-TYPE TRANSCRIPTIONAL REGULATOR YJDC"/>
    <property type="match status" value="1"/>
</dbReference>
<dbReference type="PANTHER" id="PTHR47506">
    <property type="entry name" value="TRANSCRIPTIONAL REGULATORY PROTEIN"/>
    <property type="match status" value="1"/>
</dbReference>
<dbReference type="InterPro" id="IPR001647">
    <property type="entry name" value="HTH_TetR"/>
</dbReference>
<protein>
    <submittedName>
        <fullName evidence="6">TetR family transcriptional regulator</fullName>
    </submittedName>
</protein>
<accession>A0A0A7PMI9</accession>
<dbReference type="KEGG" id="sphk:SKP52_22360"/>
<dbReference type="InterPro" id="IPR009057">
    <property type="entry name" value="Homeodomain-like_sf"/>
</dbReference>
<dbReference type="SUPFAM" id="SSF46689">
    <property type="entry name" value="Homeodomain-like"/>
    <property type="match status" value="1"/>
</dbReference>
<organism evidence="6 7">
    <name type="scientific">Sphingopyxis fribergensis</name>
    <dbReference type="NCBI Taxonomy" id="1515612"/>
    <lineage>
        <taxon>Bacteria</taxon>
        <taxon>Pseudomonadati</taxon>
        <taxon>Pseudomonadota</taxon>
        <taxon>Alphaproteobacteria</taxon>
        <taxon>Sphingomonadales</taxon>
        <taxon>Sphingomonadaceae</taxon>
        <taxon>Sphingopyxis</taxon>
    </lineage>
</organism>
<evidence type="ECO:0000256" key="1">
    <source>
        <dbReference type="ARBA" id="ARBA00023015"/>
    </source>
</evidence>
<keyword evidence="3" id="KW-0804">Transcription</keyword>
<dbReference type="Proteomes" id="UP000030907">
    <property type="component" value="Chromosome"/>
</dbReference>
<keyword evidence="7" id="KW-1185">Reference proteome</keyword>
<evidence type="ECO:0000256" key="4">
    <source>
        <dbReference type="SAM" id="MobiDB-lite"/>
    </source>
</evidence>
<feature type="region of interest" description="Disordered" evidence="4">
    <location>
        <begin position="1"/>
        <end position="23"/>
    </location>
</feature>
<dbReference type="SUPFAM" id="SSF48498">
    <property type="entry name" value="Tetracyclin repressor-like, C-terminal domain"/>
    <property type="match status" value="1"/>
</dbReference>
<feature type="domain" description="HTH tetR-type" evidence="5">
    <location>
        <begin position="77"/>
        <end position="119"/>
    </location>
</feature>
<evidence type="ECO:0000313" key="6">
    <source>
        <dbReference type="EMBL" id="AJA11321.1"/>
    </source>
</evidence>
<evidence type="ECO:0000313" key="7">
    <source>
        <dbReference type="Proteomes" id="UP000030907"/>
    </source>
</evidence>
<proteinExistence type="predicted"/>
<dbReference type="Gene3D" id="1.10.10.60">
    <property type="entry name" value="Homeodomain-like"/>
    <property type="match status" value="1"/>
</dbReference>
<dbReference type="HOGENOM" id="CLU_069356_28_0_5"/>
<evidence type="ECO:0000256" key="2">
    <source>
        <dbReference type="ARBA" id="ARBA00023125"/>
    </source>
</evidence>
<sequence>MSREGLSEEDATPRTSVRRKRKPVPKRISAFGDFFAQLCRHHQPRKRAMQFFLECSFLNRYTWFMARPREFDTDAALDGAITVFSEHGYEGSSAQMLVDAMGIGRQSLYAAFGDKWQLYCASVRRYGMGECAAHFEALRSGARAIDGINAMLRRVVATAATPCLGVGSTCEFGASRPDLVDIHSALGRTLHMAIATRVRDAQREGDILGSLNPDTIAQFLIANIAGIRIAGRGGADRSTLGSLQELVMRALR</sequence>
<name>A0A0A7PMI9_9SPHN</name>
<reference evidence="6 7" key="1">
    <citation type="journal article" date="2015" name="Int. J. Syst. Evol. Microbiol.">
        <title>Description of Sphingopyxis fribergensis sp. nov. - a soil bacterium with the ability to degrade styrene and phenylacetic acid.</title>
        <authorList>
            <person name="Oelschlagel M."/>
            <person name="Ruckert C."/>
            <person name="Kalinowski J."/>
            <person name="Schmidt G."/>
            <person name="Schlomann M."/>
            <person name="Tischler D."/>
        </authorList>
    </citation>
    <scope>NUCLEOTIDE SEQUENCE [LARGE SCALE GENOMIC DNA]</scope>
    <source>
        <strain evidence="6 7">Kp5.2</strain>
    </source>
</reference>
<dbReference type="InterPro" id="IPR036271">
    <property type="entry name" value="Tet_transcr_reg_TetR-rel_C_sf"/>
</dbReference>